<organism evidence="4 5">
    <name type="scientific">candidate division WOR-3 bacterium</name>
    <dbReference type="NCBI Taxonomy" id="2052148"/>
    <lineage>
        <taxon>Bacteria</taxon>
        <taxon>Bacteria division WOR-3</taxon>
    </lineage>
</organism>
<name>A0A9D5QEJ5_UNCW3</name>
<dbReference type="Gene3D" id="4.10.520.10">
    <property type="entry name" value="IHF-like DNA-binding proteins"/>
    <property type="match status" value="1"/>
</dbReference>
<dbReference type="GO" id="GO:0005829">
    <property type="term" value="C:cytosol"/>
    <property type="evidence" value="ECO:0007669"/>
    <property type="project" value="TreeGrafter"/>
</dbReference>
<dbReference type="SMART" id="SM00411">
    <property type="entry name" value="BHL"/>
    <property type="match status" value="1"/>
</dbReference>
<dbReference type="GO" id="GO:0003677">
    <property type="term" value="F:DNA binding"/>
    <property type="evidence" value="ECO:0007669"/>
    <property type="project" value="UniProtKB-KW"/>
</dbReference>
<dbReference type="EMBL" id="WJKJ01000257">
    <property type="protein sequence ID" value="MBD3365100.1"/>
    <property type="molecule type" value="Genomic_DNA"/>
</dbReference>
<keyword evidence="2" id="KW-0238">DNA-binding</keyword>
<proteinExistence type="inferred from homology"/>
<reference evidence="4" key="1">
    <citation type="submission" date="2019-11" db="EMBL/GenBank/DDBJ databases">
        <title>Microbial mats filling the niche in hypersaline microbial mats.</title>
        <authorList>
            <person name="Wong H.L."/>
            <person name="Macleod F.I."/>
            <person name="White R.A. III"/>
            <person name="Burns B.P."/>
        </authorList>
    </citation>
    <scope>NUCLEOTIDE SEQUENCE</scope>
    <source>
        <strain evidence="4">Bin_327</strain>
    </source>
</reference>
<dbReference type="GO" id="GO:0030527">
    <property type="term" value="F:structural constituent of chromatin"/>
    <property type="evidence" value="ECO:0007669"/>
    <property type="project" value="InterPro"/>
</dbReference>
<evidence type="ECO:0000256" key="1">
    <source>
        <dbReference type="ARBA" id="ARBA00023067"/>
    </source>
</evidence>
<evidence type="ECO:0000256" key="3">
    <source>
        <dbReference type="RuleBase" id="RU003939"/>
    </source>
</evidence>
<keyword evidence="1" id="KW-0226">DNA condensation</keyword>
<evidence type="ECO:0000313" key="4">
    <source>
        <dbReference type="EMBL" id="MBD3365100.1"/>
    </source>
</evidence>
<dbReference type="SUPFAM" id="SSF47729">
    <property type="entry name" value="IHF-like DNA-binding proteins"/>
    <property type="match status" value="1"/>
</dbReference>
<dbReference type="InterPro" id="IPR000119">
    <property type="entry name" value="Hist_DNA-bd"/>
</dbReference>
<dbReference type="PRINTS" id="PR01727">
    <property type="entry name" value="DNABINDINGHU"/>
</dbReference>
<dbReference type="InterPro" id="IPR010992">
    <property type="entry name" value="IHF-like_DNA-bd_dom_sf"/>
</dbReference>
<evidence type="ECO:0008006" key="6">
    <source>
        <dbReference type="Google" id="ProtNLM"/>
    </source>
</evidence>
<dbReference type="GO" id="GO:0030261">
    <property type="term" value="P:chromosome condensation"/>
    <property type="evidence" value="ECO:0007669"/>
    <property type="project" value="UniProtKB-KW"/>
</dbReference>
<protein>
    <recommendedName>
        <fullName evidence="6">HU family DNA-binding protein</fullName>
    </recommendedName>
</protein>
<dbReference type="PANTHER" id="PTHR33175:SF3">
    <property type="entry name" value="DNA-BINDING PROTEIN HU-BETA"/>
    <property type="match status" value="1"/>
</dbReference>
<dbReference type="Proteomes" id="UP000630660">
    <property type="component" value="Unassembled WGS sequence"/>
</dbReference>
<sequence length="92" mass="10075">MTKAELIEKIAKNAVVTKKAAGVAVNTMIDEITKSLKKGQRVPLVGFGTFMVRRTKARKGRNPRTGEEIKIKARKRPVFKAGKGLREAVAGK</sequence>
<gene>
    <name evidence="4" type="ORF">GF359_07780</name>
</gene>
<evidence type="ECO:0000313" key="5">
    <source>
        <dbReference type="Proteomes" id="UP000630660"/>
    </source>
</evidence>
<dbReference type="Pfam" id="PF00216">
    <property type="entry name" value="Bac_DNA_binding"/>
    <property type="match status" value="1"/>
</dbReference>
<dbReference type="AlphaFoldDB" id="A0A9D5QEJ5"/>
<evidence type="ECO:0000256" key="2">
    <source>
        <dbReference type="ARBA" id="ARBA00023125"/>
    </source>
</evidence>
<accession>A0A9D5QEJ5</accession>
<comment type="similarity">
    <text evidence="3">Belongs to the bacterial histone-like protein family.</text>
</comment>
<dbReference type="PANTHER" id="PTHR33175">
    <property type="entry name" value="DNA-BINDING PROTEIN HU"/>
    <property type="match status" value="1"/>
</dbReference>
<dbReference type="CDD" id="cd13831">
    <property type="entry name" value="HU"/>
    <property type="match status" value="1"/>
</dbReference>
<comment type="caution">
    <text evidence="4">The sequence shown here is derived from an EMBL/GenBank/DDBJ whole genome shotgun (WGS) entry which is preliminary data.</text>
</comment>